<sequence>MNDAYSLPEGKLTLQITNDIAADDYFLVAARENPKRAFLFVSKKLGKHLPILPSTMLATQQTLAEKIPTSAEPILFIGMAETATALARGVYQAWLNQHQDIKSLYIDTTRYHLKDYERLNFEEQHSHAPSIGLHIPQGDQAQLFFNAQTLVLIDDELSTGNTFINLIKRLQMRGLTFKKVIILSITDFSADYREQMKTALTPLKLHWYSLLQGKWHYQAERQIAPVTEAAQGKSVNVIPHAFSARTGCQQALQWTEIQQETVKSWLKPNRRLLVLGTGEFMFAPYQLALLAETLGADVRFCATTRSPIRCWGAIEKRDTHSDPYGEGISNYLYNYAREAYDAVWLVSELSPNPDLLSLAQQLDAQLITLTAEGNLANHSLC</sequence>
<dbReference type="CDD" id="cd06223">
    <property type="entry name" value="PRTases_typeI"/>
    <property type="match status" value="1"/>
</dbReference>
<accession>A0A380MQ19</accession>
<dbReference type="EMBL" id="UHIC01000001">
    <property type="protein sequence ID" value="SUO94378.1"/>
    <property type="molecule type" value="Genomic_DNA"/>
</dbReference>
<evidence type="ECO:0000259" key="1">
    <source>
        <dbReference type="Pfam" id="PF12500"/>
    </source>
</evidence>
<protein>
    <submittedName>
        <fullName evidence="3">Protein of uncharacterized function (DUF3706)</fullName>
    </submittedName>
</protein>
<dbReference type="RefSeq" id="WP_072576773.1">
    <property type="nucleotide sequence ID" value="NZ_LWHB01000099.1"/>
</dbReference>
<organism evidence="3 4">
    <name type="scientific">Suttonella ornithocola</name>
    <dbReference type="NCBI Taxonomy" id="279832"/>
    <lineage>
        <taxon>Bacteria</taxon>
        <taxon>Pseudomonadati</taxon>
        <taxon>Pseudomonadota</taxon>
        <taxon>Gammaproteobacteria</taxon>
        <taxon>Cardiobacteriales</taxon>
        <taxon>Cardiobacteriaceae</taxon>
        <taxon>Suttonella</taxon>
    </lineage>
</organism>
<dbReference type="Pfam" id="PF15609">
    <property type="entry name" value="PRTase_2"/>
    <property type="match status" value="1"/>
</dbReference>
<gene>
    <name evidence="3" type="ORF">NCTC13337_00708</name>
</gene>
<dbReference type="InterPro" id="IPR000836">
    <property type="entry name" value="PRTase_dom"/>
</dbReference>
<dbReference type="InterPro" id="IPR041688">
    <property type="entry name" value="PRTase_2"/>
</dbReference>
<dbReference type="AlphaFoldDB" id="A0A380MQ19"/>
<dbReference type="InterPro" id="IPR011214">
    <property type="entry name" value="UCP020967"/>
</dbReference>
<keyword evidence="4" id="KW-1185">Reference proteome</keyword>
<dbReference type="SUPFAM" id="SSF53271">
    <property type="entry name" value="PRTase-like"/>
    <property type="match status" value="1"/>
</dbReference>
<feature type="domain" description="TRSP" evidence="1">
    <location>
        <begin position="260"/>
        <end position="358"/>
    </location>
</feature>
<dbReference type="Gene3D" id="3.40.50.2020">
    <property type="match status" value="1"/>
</dbReference>
<feature type="domain" description="Orotate phosphoribosyltransferase-like" evidence="2">
    <location>
        <begin position="27"/>
        <end position="213"/>
    </location>
</feature>
<proteinExistence type="predicted"/>
<evidence type="ECO:0000313" key="4">
    <source>
        <dbReference type="Proteomes" id="UP000254601"/>
    </source>
</evidence>
<evidence type="ECO:0000313" key="3">
    <source>
        <dbReference type="EMBL" id="SUO94378.1"/>
    </source>
</evidence>
<dbReference type="Pfam" id="PF12500">
    <property type="entry name" value="TRSP"/>
    <property type="match status" value="1"/>
</dbReference>
<evidence type="ECO:0000259" key="2">
    <source>
        <dbReference type="Pfam" id="PF15609"/>
    </source>
</evidence>
<dbReference type="OrthoDB" id="56827at2"/>
<dbReference type="InterPro" id="IPR029057">
    <property type="entry name" value="PRTase-like"/>
</dbReference>
<dbReference type="InterPro" id="IPR022537">
    <property type="entry name" value="TRSP_dom"/>
</dbReference>
<name>A0A380MQ19_9GAMM</name>
<reference evidence="3 4" key="1">
    <citation type="submission" date="2018-06" db="EMBL/GenBank/DDBJ databases">
        <authorList>
            <consortium name="Pathogen Informatics"/>
            <person name="Doyle S."/>
        </authorList>
    </citation>
    <scope>NUCLEOTIDE SEQUENCE [LARGE SCALE GENOMIC DNA]</scope>
    <source>
        <strain evidence="3 4">NCTC13337</strain>
    </source>
</reference>
<dbReference type="Proteomes" id="UP000254601">
    <property type="component" value="Unassembled WGS sequence"/>
</dbReference>
<dbReference type="PIRSF" id="PIRSF020967">
    <property type="entry name" value="UCP020967"/>
    <property type="match status" value="1"/>
</dbReference>